<dbReference type="Proteomes" id="UP000316603">
    <property type="component" value="Unassembled WGS sequence"/>
</dbReference>
<dbReference type="AlphaFoldDB" id="A0A561TS49"/>
<dbReference type="Gene3D" id="2.40.10.10">
    <property type="entry name" value="Trypsin-like serine proteases"/>
    <property type="match status" value="2"/>
</dbReference>
<feature type="chain" id="PRO_5022150240" evidence="7">
    <location>
        <begin position="32"/>
        <end position="230"/>
    </location>
</feature>
<feature type="disulfide bond" evidence="6">
    <location>
        <begin position="51"/>
        <end position="74"/>
    </location>
</feature>
<keyword evidence="3" id="KW-0378">Hydrolase</keyword>
<evidence type="ECO:0000256" key="7">
    <source>
        <dbReference type="SAM" id="SignalP"/>
    </source>
</evidence>
<dbReference type="EMBL" id="VIWV01000001">
    <property type="protein sequence ID" value="TWF89940.1"/>
    <property type="molecule type" value="Genomic_DNA"/>
</dbReference>
<dbReference type="PRINTS" id="PR00861">
    <property type="entry name" value="ALYTICPTASE"/>
</dbReference>
<evidence type="ECO:0000256" key="6">
    <source>
        <dbReference type="PIRSR" id="PIRSR001134-2"/>
    </source>
</evidence>
<evidence type="ECO:0000256" key="3">
    <source>
        <dbReference type="ARBA" id="ARBA00022801"/>
    </source>
</evidence>
<comment type="similarity">
    <text evidence="1">Belongs to the peptidase S1 family.</text>
</comment>
<dbReference type="GO" id="GO:0006508">
    <property type="term" value="P:proteolysis"/>
    <property type="evidence" value="ECO:0007669"/>
    <property type="project" value="UniProtKB-KW"/>
</dbReference>
<evidence type="ECO:0000256" key="2">
    <source>
        <dbReference type="ARBA" id="ARBA00022670"/>
    </source>
</evidence>
<organism evidence="8 9">
    <name type="scientific">Streptomyces capillispiralis</name>
    <dbReference type="NCBI Taxonomy" id="68182"/>
    <lineage>
        <taxon>Bacteria</taxon>
        <taxon>Bacillati</taxon>
        <taxon>Actinomycetota</taxon>
        <taxon>Actinomycetes</taxon>
        <taxon>Kitasatosporales</taxon>
        <taxon>Streptomycetaceae</taxon>
        <taxon>Streptomyces</taxon>
    </lineage>
</organism>
<keyword evidence="7" id="KW-0732">Signal</keyword>
<dbReference type="GO" id="GO:0004252">
    <property type="term" value="F:serine-type endopeptidase activity"/>
    <property type="evidence" value="ECO:0007669"/>
    <property type="project" value="InterPro"/>
</dbReference>
<proteinExistence type="inferred from homology"/>
<evidence type="ECO:0000256" key="1">
    <source>
        <dbReference type="ARBA" id="ARBA00007664"/>
    </source>
</evidence>
<keyword evidence="9" id="KW-1185">Reference proteome</keyword>
<evidence type="ECO:0000313" key="9">
    <source>
        <dbReference type="Proteomes" id="UP000316603"/>
    </source>
</evidence>
<feature type="disulfide bond" evidence="6">
    <location>
        <begin position="180"/>
        <end position="207"/>
    </location>
</feature>
<dbReference type="InterPro" id="IPR009003">
    <property type="entry name" value="Peptidase_S1_PA"/>
</dbReference>
<sequence>MRRPFTCLAMLTTALMVVSTLFLGTAPPAAALQVVTIRGGTVLHAATGAQCVIGFNARSATTPPTYYGVMIGHCSGTYRTTWYADAARTVPVGVTAGASYPIDDYGVVRYTSNTLALPGDLSLGGGALQDITGAATPAVGQSVCHVGRASGVRCGTVTALNVTVNFAEGTVHGLIRSTTCAEPGDDGAPAYSGTRAVGFLVASTGNCASGGVSYYQPVTEVLGAFGLTVY</sequence>
<evidence type="ECO:0000313" key="8">
    <source>
        <dbReference type="EMBL" id="TWF89940.1"/>
    </source>
</evidence>
<dbReference type="InterPro" id="IPR001316">
    <property type="entry name" value="Pept_S1A_streptogrisin"/>
</dbReference>
<dbReference type="SUPFAM" id="SSF50494">
    <property type="entry name" value="Trypsin-like serine proteases"/>
    <property type="match status" value="1"/>
</dbReference>
<evidence type="ECO:0000256" key="5">
    <source>
        <dbReference type="ARBA" id="ARBA00023157"/>
    </source>
</evidence>
<keyword evidence="4" id="KW-0720">Serine protease</keyword>
<gene>
    <name evidence="8" type="ORF">FHX78_116989</name>
</gene>
<comment type="caution">
    <text evidence="8">The sequence shown here is derived from an EMBL/GenBank/DDBJ whole genome shotgun (WGS) entry which is preliminary data.</text>
</comment>
<keyword evidence="5 6" id="KW-1015">Disulfide bond</keyword>
<accession>A0A561TS49</accession>
<dbReference type="RefSeq" id="WP_145871495.1">
    <property type="nucleotide sequence ID" value="NZ_BNCE01000022.1"/>
</dbReference>
<protein>
    <submittedName>
        <fullName evidence="8">Streptogrisin B</fullName>
    </submittedName>
</protein>
<dbReference type="OrthoDB" id="8781117at2"/>
<dbReference type="PIRSF" id="PIRSF001134">
    <property type="entry name" value="Streptogrisin"/>
    <property type="match status" value="1"/>
</dbReference>
<evidence type="ECO:0000256" key="4">
    <source>
        <dbReference type="ARBA" id="ARBA00022825"/>
    </source>
</evidence>
<feature type="disulfide bond" evidence="6">
    <location>
        <begin position="144"/>
        <end position="154"/>
    </location>
</feature>
<keyword evidence="2" id="KW-0645">Protease</keyword>
<feature type="signal peptide" evidence="7">
    <location>
        <begin position="1"/>
        <end position="31"/>
    </location>
</feature>
<reference evidence="8 9" key="1">
    <citation type="submission" date="2019-06" db="EMBL/GenBank/DDBJ databases">
        <title>Sequencing the genomes of 1000 actinobacteria strains.</title>
        <authorList>
            <person name="Klenk H.-P."/>
        </authorList>
    </citation>
    <scope>NUCLEOTIDE SEQUENCE [LARGE SCALE GENOMIC DNA]</scope>
    <source>
        <strain evidence="8 9">DSM 41695</strain>
    </source>
</reference>
<name>A0A561TS49_9ACTN</name>
<dbReference type="InterPro" id="IPR043504">
    <property type="entry name" value="Peptidase_S1_PA_chymotrypsin"/>
</dbReference>
<dbReference type="CDD" id="cd21112">
    <property type="entry name" value="alphaLP-like"/>
    <property type="match status" value="1"/>
</dbReference>